<dbReference type="CDD" id="cd16444">
    <property type="entry name" value="LipB"/>
    <property type="match status" value="1"/>
</dbReference>
<gene>
    <name evidence="5 11" type="primary">lipB</name>
    <name evidence="11" type="ORF">NLO413_0470</name>
</gene>
<dbReference type="SUPFAM" id="SSF55681">
    <property type="entry name" value="Class II aaRS and biotin synthetases"/>
    <property type="match status" value="1"/>
</dbReference>
<dbReference type="Gene3D" id="3.30.930.10">
    <property type="entry name" value="Bira Bifunctional Protein, Domain 2"/>
    <property type="match status" value="1"/>
</dbReference>
<dbReference type="GO" id="GO:0005737">
    <property type="term" value="C:cytoplasm"/>
    <property type="evidence" value="ECO:0007669"/>
    <property type="project" value="UniProtKB-SubCell"/>
</dbReference>
<evidence type="ECO:0000256" key="4">
    <source>
        <dbReference type="ARBA" id="ARBA00024732"/>
    </source>
</evidence>
<feature type="binding site" evidence="5 8">
    <location>
        <begin position="158"/>
        <end position="160"/>
    </location>
    <ligand>
        <name>substrate</name>
    </ligand>
</feature>
<dbReference type="InterPro" id="IPR004143">
    <property type="entry name" value="BPL_LPL_catalytic"/>
</dbReference>
<comment type="miscellaneous">
    <text evidence="5">In the reaction, the free carboxyl group of octanoic acid is attached via an amide linkage to the epsilon-amino group of a specific lysine residue of lipoyl domains of lipoate-dependent enzymes.</text>
</comment>
<keyword evidence="5" id="KW-0963">Cytoplasm</keyword>
<protein>
    <recommendedName>
        <fullName evidence="5 6">Octanoyltransferase</fullName>
        <ecNumber evidence="5 6">2.3.1.181</ecNumber>
    </recommendedName>
    <alternativeName>
        <fullName evidence="5">Lipoate-protein ligase B</fullName>
    </alternativeName>
    <alternativeName>
        <fullName evidence="5">Lipoyl/octanoyl transferase</fullName>
    </alternativeName>
    <alternativeName>
        <fullName evidence="5">Octanoyl-[acyl-carrier-protein]-protein N-octanoyltransferase</fullName>
    </alternativeName>
</protein>
<evidence type="ECO:0000313" key="11">
    <source>
        <dbReference type="EMBL" id="KJV69094.1"/>
    </source>
</evidence>
<evidence type="ECO:0000256" key="1">
    <source>
        <dbReference type="ARBA" id="ARBA00004821"/>
    </source>
</evidence>
<accession>A0A0F3NQD4</accession>
<comment type="similarity">
    <text evidence="5 6">Belongs to the LipB family.</text>
</comment>
<dbReference type="InterPro" id="IPR000544">
    <property type="entry name" value="Octanoyltransferase"/>
</dbReference>
<keyword evidence="3 5" id="KW-0012">Acyltransferase</keyword>
<feature type="domain" description="BPL/LPL catalytic" evidence="10">
    <location>
        <begin position="33"/>
        <end position="210"/>
    </location>
</feature>
<comment type="subcellular location">
    <subcellularLocation>
        <location evidence="5">Cytoplasm</location>
    </subcellularLocation>
</comment>
<evidence type="ECO:0000256" key="9">
    <source>
        <dbReference type="PIRSR" id="PIRSR016262-3"/>
    </source>
</evidence>
<dbReference type="PANTHER" id="PTHR10993:SF7">
    <property type="entry name" value="LIPOYLTRANSFERASE 2, MITOCHONDRIAL-RELATED"/>
    <property type="match status" value="1"/>
</dbReference>
<dbReference type="OrthoDB" id="9787061at2"/>
<dbReference type="EC" id="2.3.1.181" evidence="5 6"/>
<dbReference type="InterPro" id="IPR045864">
    <property type="entry name" value="aa-tRNA-synth_II/BPL/LPL"/>
</dbReference>
<dbReference type="UniPathway" id="UPA00538">
    <property type="reaction ID" value="UER00592"/>
</dbReference>
<comment type="pathway">
    <text evidence="1 5 6">Protein modification; protein lipoylation via endogenous pathway; protein N(6)-(lipoyl)lysine from octanoyl-[acyl-carrier-protein]: step 1/2.</text>
</comment>
<dbReference type="NCBIfam" id="TIGR00214">
    <property type="entry name" value="lipB"/>
    <property type="match status" value="1"/>
</dbReference>
<comment type="caution">
    <text evidence="11">The sequence shown here is derived from an EMBL/GenBank/DDBJ whole genome shotgun (WGS) entry which is preliminary data.</text>
</comment>
<feature type="active site" description="Acyl-thioester intermediate" evidence="5 7">
    <location>
        <position position="176"/>
    </location>
</feature>
<dbReference type="RefSeq" id="WP_045808888.1">
    <property type="nucleotide sequence ID" value="NZ_LANX01000001.1"/>
</dbReference>
<dbReference type="NCBIfam" id="NF010921">
    <property type="entry name" value="PRK14341.1"/>
    <property type="match status" value="1"/>
</dbReference>
<dbReference type="GO" id="GO:0033819">
    <property type="term" value="F:lipoyl(octanoyl) transferase activity"/>
    <property type="evidence" value="ECO:0007669"/>
    <property type="project" value="UniProtKB-EC"/>
</dbReference>
<evidence type="ECO:0000256" key="6">
    <source>
        <dbReference type="PIRNR" id="PIRNR016262"/>
    </source>
</evidence>
<sequence length="210" mass="24482">MVYRELDWVYSSHVQYEEALNFMINRVKDIAKGNKPELIWLLEHPAMYTAGTSAKKDELLIEDLFPVVYTTRGGKYSYHGPGQRVIYVMLDLKRRNQCDIKLYVANLGRWIVNTLSYFSIESYFNNERIGVWVRGSNCKEDKIAAFGIRVHKWVTYHGISVNIYTDLSHYYGIIPCGITNYGVTSIQNLGIKLSYAEFDKVLKEEFYKVF</sequence>
<reference evidence="11 12" key="1">
    <citation type="submission" date="2015-02" db="EMBL/GenBank/DDBJ databases">
        <title>Genome Sequencing of Rickettsiales.</title>
        <authorList>
            <person name="Daugherty S.C."/>
            <person name="Su Q."/>
            <person name="Abolude K."/>
            <person name="Beier-Sexton M."/>
            <person name="Carlyon J.A."/>
            <person name="Carter R."/>
            <person name="Day N.P."/>
            <person name="Dumler S.J."/>
            <person name="Dyachenko V."/>
            <person name="Godinez A."/>
            <person name="Kurtti T.J."/>
            <person name="Lichay M."/>
            <person name="Mullins K.E."/>
            <person name="Ott S."/>
            <person name="Pappas-Brown V."/>
            <person name="Paris D.H."/>
            <person name="Patel P."/>
            <person name="Richards A.L."/>
            <person name="Sadzewicz L."/>
            <person name="Sears K."/>
            <person name="Seidman D."/>
            <person name="Sengamalay N."/>
            <person name="Stenos J."/>
            <person name="Tallon L.J."/>
            <person name="Vincent G."/>
            <person name="Fraser C.M."/>
            <person name="Munderloh U."/>
            <person name="Dunning-Hotopp J.C."/>
        </authorList>
    </citation>
    <scope>NUCLEOTIDE SEQUENCE [LARGE SCALE GENOMIC DNA]</scope>
    <source>
        <strain evidence="11 12">RAC413</strain>
    </source>
</reference>
<organism evidence="11 12">
    <name type="scientific">Candidatus Neoehrlichia procyonis str. RAC413</name>
    <dbReference type="NCBI Taxonomy" id="1359163"/>
    <lineage>
        <taxon>Bacteria</taxon>
        <taxon>Pseudomonadati</taxon>
        <taxon>Pseudomonadota</taxon>
        <taxon>Alphaproteobacteria</taxon>
        <taxon>Rickettsiales</taxon>
        <taxon>Anaplasmataceae</taxon>
        <taxon>Candidatus Neoehrlichia</taxon>
    </lineage>
</organism>
<evidence type="ECO:0000256" key="2">
    <source>
        <dbReference type="ARBA" id="ARBA00022679"/>
    </source>
</evidence>
<dbReference type="PANTHER" id="PTHR10993">
    <property type="entry name" value="OCTANOYLTRANSFERASE"/>
    <property type="match status" value="1"/>
</dbReference>
<keyword evidence="2 5" id="KW-0808">Transferase</keyword>
<dbReference type="Pfam" id="PF21948">
    <property type="entry name" value="LplA-B_cat"/>
    <property type="match status" value="1"/>
</dbReference>
<dbReference type="EMBL" id="LANX01000001">
    <property type="protein sequence ID" value="KJV69094.1"/>
    <property type="molecule type" value="Genomic_DNA"/>
</dbReference>
<dbReference type="Proteomes" id="UP000033562">
    <property type="component" value="Unassembled WGS sequence"/>
</dbReference>
<keyword evidence="12" id="KW-1185">Reference proteome</keyword>
<evidence type="ECO:0000259" key="10">
    <source>
        <dbReference type="PROSITE" id="PS51733"/>
    </source>
</evidence>
<evidence type="ECO:0000313" key="12">
    <source>
        <dbReference type="Proteomes" id="UP000033562"/>
    </source>
</evidence>
<comment type="catalytic activity">
    <reaction evidence="5 6">
        <text>octanoyl-[ACP] + L-lysyl-[protein] = N(6)-octanoyl-L-lysyl-[protein] + holo-[ACP] + H(+)</text>
        <dbReference type="Rhea" id="RHEA:17665"/>
        <dbReference type="Rhea" id="RHEA-COMP:9636"/>
        <dbReference type="Rhea" id="RHEA-COMP:9685"/>
        <dbReference type="Rhea" id="RHEA-COMP:9752"/>
        <dbReference type="Rhea" id="RHEA-COMP:9928"/>
        <dbReference type="ChEBI" id="CHEBI:15378"/>
        <dbReference type="ChEBI" id="CHEBI:29969"/>
        <dbReference type="ChEBI" id="CHEBI:64479"/>
        <dbReference type="ChEBI" id="CHEBI:78463"/>
        <dbReference type="ChEBI" id="CHEBI:78809"/>
        <dbReference type="EC" id="2.3.1.181"/>
    </reaction>
</comment>
<evidence type="ECO:0000256" key="5">
    <source>
        <dbReference type="HAMAP-Rule" id="MF_00013"/>
    </source>
</evidence>
<dbReference type="PROSITE" id="PS51733">
    <property type="entry name" value="BPL_LPL_CATALYTIC"/>
    <property type="match status" value="1"/>
</dbReference>
<evidence type="ECO:0000256" key="8">
    <source>
        <dbReference type="PIRSR" id="PIRSR016262-2"/>
    </source>
</evidence>
<proteinExistence type="inferred from homology"/>
<dbReference type="STRING" id="1359163.NLO413_0470"/>
<dbReference type="PATRIC" id="fig|1359163.3.peg.459"/>
<name>A0A0F3NQD4_9RICK</name>
<dbReference type="PIRSF" id="PIRSF016262">
    <property type="entry name" value="LPLase"/>
    <property type="match status" value="1"/>
</dbReference>
<feature type="binding site" evidence="5 8">
    <location>
        <begin position="145"/>
        <end position="147"/>
    </location>
    <ligand>
        <name>substrate</name>
    </ligand>
</feature>
<feature type="site" description="Lowers pKa of active site Cys" evidence="5 9">
    <location>
        <position position="142"/>
    </location>
</feature>
<dbReference type="AlphaFoldDB" id="A0A0F3NQD4"/>
<feature type="binding site" evidence="5 8">
    <location>
        <begin position="72"/>
        <end position="79"/>
    </location>
    <ligand>
        <name>substrate</name>
    </ligand>
</feature>
<comment type="function">
    <text evidence="4 5 6">Catalyzes the transfer of endogenously produced octanoic acid from octanoyl-acyl-carrier-protein onto the lipoyl domains of lipoate-dependent enzymes. Lipoyl-ACP can also act as a substrate although octanoyl-ACP is likely to be the physiological substrate.</text>
</comment>
<dbReference type="HAMAP" id="MF_00013">
    <property type="entry name" value="LipB"/>
    <property type="match status" value="1"/>
</dbReference>
<evidence type="ECO:0000256" key="3">
    <source>
        <dbReference type="ARBA" id="ARBA00023315"/>
    </source>
</evidence>
<evidence type="ECO:0000256" key="7">
    <source>
        <dbReference type="PIRSR" id="PIRSR016262-1"/>
    </source>
</evidence>
<dbReference type="GO" id="GO:0009249">
    <property type="term" value="P:protein lipoylation"/>
    <property type="evidence" value="ECO:0007669"/>
    <property type="project" value="InterPro"/>
</dbReference>